<dbReference type="EC" id="2.7.11.24" evidence="9"/>
<dbReference type="Pfam" id="PF25345">
    <property type="entry name" value="PH_EXO84"/>
    <property type="match status" value="1"/>
</dbReference>
<feature type="region of interest" description="Disordered" evidence="11">
    <location>
        <begin position="1047"/>
        <end position="1094"/>
    </location>
</feature>
<dbReference type="InterPro" id="IPR017441">
    <property type="entry name" value="Protein_kinase_ATP_BS"/>
</dbReference>
<dbReference type="InterPro" id="IPR050117">
    <property type="entry name" value="MAPK"/>
</dbReference>
<dbReference type="SMART" id="SM00220">
    <property type="entry name" value="S_TKc"/>
    <property type="match status" value="1"/>
</dbReference>
<comment type="catalytic activity">
    <reaction evidence="9">
        <text>L-threonyl-[protein] + ATP = O-phospho-L-threonyl-[protein] + ADP + H(+)</text>
        <dbReference type="Rhea" id="RHEA:46608"/>
        <dbReference type="Rhea" id="RHEA-COMP:11060"/>
        <dbReference type="Rhea" id="RHEA-COMP:11605"/>
        <dbReference type="ChEBI" id="CHEBI:15378"/>
        <dbReference type="ChEBI" id="CHEBI:30013"/>
        <dbReference type="ChEBI" id="CHEBI:30616"/>
        <dbReference type="ChEBI" id="CHEBI:61977"/>
        <dbReference type="ChEBI" id="CHEBI:456216"/>
        <dbReference type="EC" id="2.7.11.24"/>
    </reaction>
</comment>
<evidence type="ECO:0000256" key="5">
    <source>
        <dbReference type="ARBA" id="ARBA00022741"/>
    </source>
</evidence>
<comment type="caution">
    <text evidence="13">The sequence shown here is derived from an EMBL/GenBank/DDBJ whole genome shotgun (WGS) entry which is preliminary data.</text>
</comment>
<keyword evidence="14" id="KW-1185">Reference proteome</keyword>
<evidence type="ECO:0000256" key="10">
    <source>
        <dbReference type="SAM" id="Coils"/>
    </source>
</evidence>
<evidence type="ECO:0000259" key="12">
    <source>
        <dbReference type="PROSITE" id="PS50011"/>
    </source>
</evidence>
<accession>A0A286USV8</accession>
<dbReference type="GO" id="GO:0005524">
    <property type="term" value="F:ATP binding"/>
    <property type="evidence" value="ECO:0007669"/>
    <property type="project" value="UniProtKB-UniRule"/>
</dbReference>
<evidence type="ECO:0000256" key="4">
    <source>
        <dbReference type="ARBA" id="ARBA00022679"/>
    </source>
</evidence>
<feature type="compositionally biased region" description="Basic and acidic residues" evidence="11">
    <location>
        <begin position="1080"/>
        <end position="1094"/>
    </location>
</feature>
<dbReference type="InterPro" id="IPR011993">
    <property type="entry name" value="PH-like_dom_sf"/>
</dbReference>
<feature type="coiled-coil region" evidence="10">
    <location>
        <begin position="535"/>
        <end position="598"/>
    </location>
</feature>
<dbReference type="InterPro" id="IPR038783">
    <property type="entry name" value="MAPK_Sty1/HOG1"/>
</dbReference>
<evidence type="ECO:0000313" key="14">
    <source>
        <dbReference type="Proteomes" id="UP000217199"/>
    </source>
</evidence>
<dbReference type="Pfam" id="PF00069">
    <property type="entry name" value="Pkinase"/>
    <property type="match status" value="1"/>
</dbReference>
<feature type="compositionally biased region" description="Low complexity" evidence="11">
    <location>
        <begin position="409"/>
        <end position="418"/>
    </location>
</feature>
<evidence type="ECO:0000256" key="8">
    <source>
        <dbReference type="PROSITE-ProRule" id="PRU10141"/>
    </source>
</evidence>
<protein>
    <recommendedName>
        <fullName evidence="9">Mitogen-activated protein kinase</fullName>
        <ecNumber evidence="9">2.7.11.24</ecNumber>
    </recommendedName>
</protein>
<evidence type="ECO:0000256" key="9">
    <source>
        <dbReference type="RuleBase" id="RU361165"/>
    </source>
</evidence>
<evidence type="ECO:0000256" key="7">
    <source>
        <dbReference type="ARBA" id="ARBA00022840"/>
    </source>
</evidence>
<evidence type="ECO:0000256" key="1">
    <source>
        <dbReference type="ARBA" id="ARBA00001946"/>
    </source>
</evidence>
<dbReference type="Gene3D" id="1.20.58.1220">
    <property type="entry name" value="Exo84p, C-terminal helical domain"/>
    <property type="match status" value="1"/>
</dbReference>
<keyword evidence="3 9" id="KW-0723">Serine/threonine-protein kinase</keyword>
<dbReference type="GO" id="GO:0030133">
    <property type="term" value="C:transport vesicle"/>
    <property type="evidence" value="ECO:0007669"/>
    <property type="project" value="UniProtKB-SubCell"/>
</dbReference>
<keyword evidence="6 9" id="KW-0418">Kinase</keyword>
<dbReference type="AlphaFoldDB" id="A0A286USV8"/>
<gene>
    <name evidence="13" type="ORF">PNOK_0260600</name>
</gene>
<dbReference type="Gene3D" id="1.20.58.1210">
    <property type="entry name" value="Exo84p, N-terminal helical domain"/>
    <property type="match status" value="1"/>
</dbReference>
<dbReference type="PROSITE" id="PS00107">
    <property type="entry name" value="PROTEIN_KINASE_ATP"/>
    <property type="match status" value="1"/>
</dbReference>
<dbReference type="InterPro" id="IPR000719">
    <property type="entry name" value="Prot_kinase_dom"/>
</dbReference>
<evidence type="ECO:0000256" key="3">
    <source>
        <dbReference type="ARBA" id="ARBA00022527"/>
    </source>
</evidence>
<dbReference type="PROSITE" id="PS00108">
    <property type="entry name" value="PROTEIN_KINASE_ST"/>
    <property type="match status" value="1"/>
</dbReference>
<evidence type="ECO:0000256" key="2">
    <source>
        <dbReference type="ARBA" id="ARBA00004398"/>
    </source>
</evidence>
<dbReference type="InterPro" id="IPR011009">
    <property type="entry name" value="Kinase-like_dom_sf"/>
</dbReference>
<dbReference type="InterPro" id="IPR016159">
    <property type="entry name" value="Cullin_repeat-like_dom_sf"/>
</dbReference>
<dbReference type="Gene3D" id="3.30.200.20">
    <property type="entry name" value="Phosphorylase Kinase, domain 1"/>
    <property type="match status" value="1"/>
</dbReference>
<dbReference type="GO" id="GO:0004707">
    <property type="term" value="F:MAP kinase activity"/>
    <property type="evidence" value="ECO:0007669"/>
    <property type="project" value="UniProtKB-EC"/>
</dbReference>
<dbReference type="Pfam" id="PF16528">
    <property type="entry name" value="Exo84_C"/>
    <property type="match status" value="1"/>
</dbReference>
<dbReference type="FunFam" id="1.10.510.10:FF:000049">
    <property type="entry name" value="Mitogen-activated protein kinase"/>
    <property type="match status" value="1"/>
</dbReference>
<reference evidence="13 14" key="1">
    <citation type="journal article" date="2017" name="Mol. Ecol.">
        <title>Comparative and population genomic landscape of Phellinus noxius: A hypervariable fungus causing root rot in trees.</title>
        <authorList>
            <person name="Chung C.L."/>
            <person name="Lee T.J."/>
            <person name="Akiba M."/>
            <person name="Lee H.H."/>
            <person name="Kuo T.H."/>
            <person name="Liu D."/>
            <person name="Ke H.M."/>
            <person name="Yokoi T."/>
            <person name="Roa M.B."/>
            <person name="Lu M.J."/>
            <person name="Chang Y.Y."/>
            <person name="Ann P.J."/>
            <person name="Tsai J.N."/>
            <person name="Chen C.Y."/>
            <person name="Tzean S.S."/>
            <person name="Ota Y."/>
            <person name="Hattori T."/>
            <person name="Sahashi N."/>
            <person name="Liou R.F."/>
            <person name="Kikuchi T."/>
            <person name="Tsai I.J."/>
        </authorList>
    </citation>
    <scope>NUCLEOTIDE SEQUENCE [LARGE SCALE GENOMIC DNA]</scope>
    <source>
        <strain evidence="13 14">FFPRI411160</strain>
    </source>
</reference>
<dbReference type="Pfam" id="PF08700">
    <property type="entry name" value="VPS51_Exo84_N"/>
    <property type="match status" value="1"/>
</dbReference>
<comment type="similarity">
    <text evidence="9">Belongs to the protein kinase superfamily. Ser/Thr protein kinase family. MAP kinase subfamily.</text>
</comment>
<dbReference type="InterPro" id="IPR042561">
    <property type="entry name" value="Exo84_C_1"/>
</dbReference>
<dbReference type="PROSITE" id="PS01351">
    <property type="entry name" value="MAPK"/>
    <property type="match status" value="1"/>
</dbReference>
<dbReference type="InterPro" id="IPR003527">
    <property type="entry name" value="MAP_kinase_CS"/>
</dbReference>
<dbReference type="GO" id="GO:0051403">
    <property type="term" value="P:stress-activated MAPK cascade"/>
    <property type="evidence" value="ECO:0007669"/>
    <property type="project" value="InterPro"/>
</dbReference>
<comment type="subcellular location">
    <subcellularLocation>
        <location evidence="2">Cytoplasmic vesicle</location>
        <location evidence="2">Secretory vesicle</location>
    </subcellularLocation>
</comment>
<dbReference type="STRING" id="2282107.A0A286USV8"/>
<organism evidence="13 14">
    <name type="scientific">Pyrrhoderma noxium</name>
    <dbReference type="NCBI Taxonomy" id="2282107"/>
    <lineage>
        <taxon>Eukaryota</taxon>
        <taxon>Fungi</taxon>
        <taxon>Dikarya</taxon>
        <taxon>Basidiomycota</taxon>
        <taxon>Agaricomycotina</taxon>
        <taxon>Agaricomycetes</taxon>
        <taxon>Hymenochaetales</taxon>
        <taxon>Hymenochaetaceae</taxon>
        <taxon>Pyrrhoderma</taxon>
    </lineage>
</organism>
<evidence type="ECO:0000256" key="11">
    <source>
        <dbReference type="SAM" id="MobiDB-lite"/>
    </source>
</evidence>
<evidence type="ECO:0000313" key="13">
    <source>
        <dbReference type="EMBL" id="PAV22649.1"/>
    </source>
</evidence>
<dbReference type="InterPro" id="IPR008271">
    <property type="entry name" value="Ser/Thr_kinase_AS"/>
</dbReference>
<dbReference type="EMBL" id="NBII01000002">
    <property type="protein sequence ID" value="PAV22649.1"/>
    <property type="molecule type" value="Genomic_DNA"/>
</dbReference>
<dbReference type="PANTHER" id="PTHR24055">
    <property type="entry name" value="MITOGEN-ACTIVATED PROTEIN KINASE"/>
    <property type="match status" value="1"/>
</dbReference>
<feature type="region of interest" description="Disordered" evidence="11">
    <location>
        <begin position="395"/>
        <end position="443"/>
    </location>
</feature>
<dbReference type="Gene3D" id="2.30.29.30">
    <property type="entry name" value="Pleckstrin-homology domain (PH domain)/Phosphotyrosine-binding domain (PTB)"/>
    <property type="match status" value="1"/>
</dbReference>
<dbReference type="SUPFAM" id="SSF50729">
    <property type="entry name" value="PH domain-like"/>
    <property type="match status" value="1"/>
</dbReference>
<dbReference type="SUPFAM" id="SSF56112">
    <property type="entry name" value="Protein kinase-like (PK-like)"/>
    <property type="match status" value="1"/>
</dbReference>
<dbReference type="FunFam" id="3.30.200.20:FF:000050">
    <property type="entry name" value="Mitogen-activated protein kinase"/>
    <property type="match status" value="1"/>
</dbReference>
<dbReference type="InParanoid" id="A0A286USV8"/>
<dbReference type="OrthoDB" id="192887at2759"/>
<evidence type="ECO:0000256" key="6">
    <source>
        <dbReference type="ARBA" id="ARBA00022777"/>
    </source>
</evidence>
<dbReference type="Gene3D" id="1.10.510.10">
    <property type="entry name" value="Transferase(Phosphotransferase) domain 1"/>
    <property type="match status" value="1"/>
</dbReference>
<keyword evidence="10" id="KW-0175">Coiled coil</keyword>
<keyword evidence="9" id="KW-0460">Magnesium</keyword>
<sequence length="1094" mass="123602">MSFVKLSIFGTSFEVTTRYVDLQPVGMGAFGLVCSAKDQLTGASVAVKKIMKPFSTPVLAKRTYRELKLLKHIQHENIISLSDVFISPLEDIYFVTELLGTDLHRLLTSRPLEKQFIQYFLYQILRGLKYVHSAGVVHRDLKPSNILVNENCDLKICDFGLARIQDPQMTGYVSTRYYRAPEIMLTWQKYDVAVDIWSTGCIFAEMLEGKPLFPGKDHVNQFSIITELLGTPPDDVISTIASENTLRFVQSLPKRERVPFKQKLRCTDESALDLLEKMLVFDPRKRITATESLAHEYVSPYHDPTDEPEASEKFDWSFNDADLPVDTWKVMMYSEILDFHQVGESSLIEGDAVPEGSLAGPNEDGHISQRRPLWHRLLLVPRQIILISSSYAKSLRTRRPSESQRQKAARPQQQKLQKSPSNAGAALNQKRAQSARKSRVDDKIKKRLSTRYADISAPTLASDIPAVPALPVGAYGGVSSRMSGMGRYDAYGNGAVDEEVVRDEKDIMRDVREADLRELERERFDPDAFLKLKMANSTEKELKALQSSLRSYRSDTNVDLQRNVFKNYAEFMMISKEISTLENDMLELKESLSEWKSMPSLLHIDDSASIADRRRTQRSSVADLKVLYVSQMQALHQQIEGSSKFVPATSGRHIVTQMEGIYSLNPATYKVEHASKFVLLDDAVLVARKRARRTADRPNLVAERCWPLNDILVLDTKDTATMTNVFKIRNNKETYVYRCDLASDKKMLLAQFRQVAEELAARRRKEREGEHERRKSLWVGGDRRSFAFDMDTAAAEWMNELALNSGMGGVKDKSDKDAIWVGELTDNLTVAIALREWDKAVALVEEGETKKSVTPTLEPKLKVLRASLTSSLLAALSDPSNRKSTTVHLTGLLARVSASAAARNAFLNSRAALTRQRVRMIRFEGHVQLYISDLATVVFTGIKHTADWFLASFKENDATSCFIEWAKNQIVLFSEMFRKQVFSSDVDVKSVKECISITHNLNKKLLHEFGLDFSFLLDQLLVLNPPDPTALPKVNFTPTTSEAVVNREGKTMDELPLPAPTPRPQRVARPGTASPAPPPRSRDRPLSIIRDNRF</sequence>
<dbReference type="CDD" id="cd07856">
    <property type="entry name" value="STKc_Sty1_Hog1"/>
    <property type="match status" value="1"/>
</dbReference>
<proteinExistence type="inferred from homology"/>
<dbReference type="SUPFAM" id="SSF74788">
    <property type="entry name" value="Cullin repeat-like"/>
    <property type="match status" value="1"/>
</dbReference>
<comment type="cofactor">
    <cofactor evidence="1 9">
        <name>Mg(2+)</name>
        <dbReference type="ChEBI" id="CHEBI:18420"/>
    </cofactor>
</comment>
<keyword evidence="5 8" id="KW-0547">Nucleotide-binding</keyword>
<dbReference type="InterPro" id="IPR032403">
    <property type="entry name" value="Exo84_C"/>
</dbReference>
<keyword evidence="7 8" id="KW-0067">ATP-binding</keyword>
<name>A0A286USV8_9AGAM</name>
<feature type="domain" description="Protein kinase" evidence="12">
    <location>
        <begin position="19"/>
        <end position="298"/>
    </location>
</feature>
<dbReference type="InterPro" id="IPR042560">
    <property type="entry name" value="Exo84_C_2"/>
</dbReference>
<keyword evidence="4 9" id="KW-0808">Transferase</keyword>
<feature type="binding site" evidence="8">
    <location>
        <position position="49"/>
    </location>
    <ligand>
        <name>ATP</name>
        <dbReference type="ChEBI" id="CHEBI:30616"/>
    </ligand>
</feature>
<dbReference type="Proteomes" id="UP000217199">
    <property type="component" value="Unassembled WGS sequence"/>
</dbReference>
<dbReference type="PROSITE" id="PS50011">
    <property type="entry name" value="PROTEIN_KINASE_DOM"/>
    <property type="match status" value="1"/>
</dbReference>
<comment type="activity regulation">
    <text evidence="9">Activated by threonine and tyrosine phosphorylation.</text>
</comment>